<dbReference type="Gene3D" id="3.30.565.10">
    <property type="entry name" value="Histidine kinase-like ATPase, C-terminal domain"/>
    <property type="match status" value="1"/>
</dbReference>
<dbReference type="PROSITE" id="PS50110">
    <property type="entry name" value="RESPONSE_REGULATORY"/>
    <property type="match status" value="1"/>
</dbReference>
<accession>A0AB34IPE8</accession>
<dbReference type="Gene3D" id="3.40.50.2300">
    <property type="match status" value="1"/>
</dbReference>
<reference evidence="4 5" key="1">
    <citation type="journal article" date="2024" name="Science">
        <title>Giant polyketide synthase enzymes in the biosynthesis of giant marine polyether toxins.</title>
        <authorList>
            <person name="Fallon T.R."/>
            <person name="Shende V.V."/>
            <person name="Wierzbicki I.H."/>
            <person name="Pendleton A.L."/>
            <person name="Watervoot N.F."/>
            <person name="Auber R.P."/>
            <person name="Gonzalez D.J."/>
            <person name="Wisecaver J.H."/>
            <person name="Moore B.S."/>
        </authorList>
    </citation>
    <scope>NUCLEOTIDE SEQUENCE [LARGE SCALE GENOMIC DNA]</scope>
    <source>
        <strain evidence="4 5">12B1</strain>
    </source>
</reference>
<evidence type="ECO:0000313" key="4">
    <source>
        <dbReference type="EMBL" id="KAL1503339.1"/>
    </source>
</evidence>
<keyword evidence="1" id="KW-0597">Phosphoprotein</keyword>
<proteinExistence type="predicted"/>
<evidence type="ECO:0000259" key="3">
    <source>
        <dbReference type="PROSITE" id="PS50110"/>
    </source>
</evidence>
<name>A0AB34IPE8_PRYPA</name>
<dbReference type="EMBL" id="JBGBPQ010000022">
    <property type="protein sequence ID" value="KAL1503339.1"/>
    <property type="molecule type" value="Genomic_DNA"/>
</dbReference>
<feature type="domain" description="Response regulatory" evidence="3">
    <location>
        <begin position="404"/>
        <end position="529"/>
    </location>
</feature>
<dbReference type="GO" id="GO:0000160">
    <property type="term" value="P:phosphorelay signal transduction system"/>
    <property type="evidence" value="ECO:0007669"/>
    <property type="project" value="InterPro"/>
</dbReference>
<keyword evidence="2" id="KW-1133">Transmembrane helix</keyword>
<dbReference type="SUPFAM" id="SSF55874">
    <property type="entry name" value="ATPase domain of HSP90 chaperone/DNA topoisomerase II/histidine kinase"/>
    <property type="match status" value="1"/>
</dbReference>
<dbReference type="InterPro" id="IPR011006">
    <property type="entry name" value="CheY-like_superfamily"/>
</dbReference>
<feature type="transmembrane region" description="Helical" evidence="2">
    <location>
        <begin position="141"/>
        <end position="161"/>
    </location>
</feature>
<evidence type="ECO:0000256" key="2">
    <source>
        <dbReference type="SAM" id="Phobius"/>
    </source>
</evidence>
<dbReference type="AlphaFoldDB" id="A0AB34IPE8"/>
<organism evidence="4 5">
    <name type="scientific">Prymnesium parvum</name>
    <name type="common">Toxic golden alga</name>
    <dbReference type="NCBI Taxonomy" id="97485"/>
    <lineage>
        <taxon>Eukaryota</taxon>
        <taxon>Haptista</taxon>
        <taxon>Haptophyta</taxon>
        <taxon>Prymnesiophyceae</taxon>
        <taxon>Prymnesiales</taxon>
        <taxon>Prymnesiaceae</taxon>
        <taxon>Prymnesium</taxon>
    </lineage>
</organism>
<comment type="caution">
    <text evidence="4">The sequence shown here is derived from an EMBL/GenBank/DDBJ whole genome shotgun (WGS) entry which is preliminary data.</text>
</comment>
<protein>
    <recommendedName>
        <fullName evidence="3">Response regulatory domain-containing protein</fullName>
    </recommendedName>
</protein>
<dbReference type="Proteomes" id="UP001515480">
    <property type="component" value="Unassembled WGS sequence"/>
</dbReference>
<keyword evidence="5" id="KW-1185">Reference proteome</keyword>
<gene>
    <name evidence="4" type="ORF">AB1Y20_011391</name>
</gene>
<evidence type="ECO:0000256" key="1">
    <source>
        <dbReference type="PROSITE-ProRule" id="PRU00169"/>
    </source>
</evidence>
<dbReference type="SUPFAM" id="SSF52172">
    <property type="entry name" value="CheY-like"/>
    <property type="match status" value="1"/>
</dbReference>
<evidence type="ECO:0000313" key="5">
    <source>
        <dbReference type="Proteomes" id="UP001515480"/>
    </source>
</evidence>
<sequence>MKSNDKISTALSVDDMKPSPMHPVLLHFRDPAVEQEFQSRFGATCETMYIVCTLCMFGLCIIMSGDKMMNEYVTWRSIHVAQLIGYLLLSKVPPSFRFPLIAIDVTIENLSAGAMHLVECECAHVVCMMFSWFVVSSQHSFRAAVPLLFVKISLIFFLFVIRGKLIEFSFVNLFGVLTCWLHERVARCTLHKGMLEKESETLWLKKLAESEITHLQGIFLSQIGALTNDPRVHTLLRRAKNWVNSQHALTDLRSGTYEPRRTRVHMPTLLRDMDFEIVHCVEYVEVDELLFAMCCEQARANAAKYAQGHARVRQTLQDGLLITEYQSTNAEGVLPIPKNHDFFSYGTTTKGTGIGLSTVKLACEITRGWCTLEAVDDNQTRLSVALPAQLAENPAETQATMPRSTVVIDDEPMITMIMASTLASRVPSMRVTELGGTPEERGSLECVCDLALKAEPQLIVCDNYLDELSGIDVARALQDRGYSGVFILQTCCSDEEKKALEKEHVLTIDAVVQKRLQASEEVLTEYDRIVRLAKVASAACPALDIEQMDALVAEGDTAQLIEEAKWLAETHDGESRLKAVARLLVAQPNEETVCAFLQIVRQVLSLSEESGSCG</sequence>
<dbReference type="InterPro" id="IPR001789">
    <property type="entry name" value="Sig_transdc_resp-reg_receiver"/>
</dbReference>
<dbReference type="InterPro" id="IPR036890">
    <property type="entry name" value="HATPase_C_sf"/>
</dbReference>
<feature type="modified residue" description="4-aspartylphosphate" evidence="1">
    <location>
        <position position="462"/>
    </location>
</feature>
<keyword evidence="2" id="KW-0472">Membrane</keyword>
<feature type="transmembrane region" description="Helical" evidence="2">
    <location>
        <begin position="47"/>
        <end position="66"/>
    </location>
</feature>
<keyword evidence="2" id="KW-0812">Transmembrane</keyword>